<dbReference type="Proteomes" id="UP000594118">
    <property type="component" value="Chromosome"/>
</dbReference>
<reference evidence="1 2" key="1">
    <citation type="submission" date="2019-10" db="EMBL/GenBank/DDBJ databases">
        <title>Pseudopuniceibacterium sp. HQ09 islated from Antarctica.</title>
        <authorList>
            <person name="Liao L."/>
            <person name="Su S."/>
            <person name="Chen B."/>
            <person name="Yu Y."/>
        </authorList>
    </citation>
    <scope>NUCLEOTIDE SEQUENCE [LARGE SCALE GENOMIC DNA]</scope>
    <source>
        <strain evidence="1 2">HQ09</strain>
    </source>
</reference>
<proteinExistence type="predicted"/>
<organism evidence="1 2">
    <name type="scientific">Pseudooceanicola spongiae</name>
    <dbReference type="NCBI Taxonomy" id="2613965"/>
    <lineage>
        <taxon>Bacteria</taxon>
        <taxon>Pseudomonadati</taxon>
        <taxon>Pseudomonadota</taxon>
        <taxon>Alphaproteobacteria</taxon>
        <taxon>Rhodobacterales</taxon>
        <taxon>Paracoccaceae</taxon>
        <taxon>Pseudooceanicola</taxon>
    </lineage>
</organism>
<name>A0A7L9WT23_9RHOB</name>
<protein>
    <recommendedName>
        <fullName evidence="3">PD-(D/E)XK nuclease superfamily protein</fullName>
    </recommendedName>
</protein>
<dbReference type="EMBL" id="CP045201">
    <property type="protein sequence ID" value="QOL82586.1"/>
    <property type="molecule type" value="Genomic_DNA"/>
</dbReference>
<evidence type="ECO:0000313" key="2">
    <source>
        <dbReference type="Proteomes" id="UP000594118"/>
    </source>
</evidence>
<evidence type="ECO:0000313" key="1">
    <source>
        <dbReference type="EMBL" id="QOL82586.1"/>
    </source>
</evidence>
<evidence type="ECO:0008006" key="3">
    <source>
        <dbReference type="Google" id="ProtNLM"/>
    </source>
</evidence>
<sequence>MLNAILHAKSGRHGEAEARTPWRETFRDSEDFITATLFERLSYLSGPTAMSILAEATRRDAGGDGAKLFGWRMAEITEIAFWPLWEDPLPEAWRKEPDVFLTLRVGDPQQVIHLIVEAKRGGAPQLQEQWCNQLRCYNDLRHEDASPDLVGYLAIGGHVPDPTAYRGAGLKQRPDTLFAIAGWEDMARGVAQALDTSAPAEARILKDMQEALTLFGYLHVKFEDTLKHMAEVDARAVTSFGAWT</sequence>
<dbReference type="KEGG" id="pshq:F3W81_18230"/>
<accession>A0A7L9WT23</accession>
<gene>
    <name evidence="1" type="ORF">F3W81_18230</name>
</gene>
<keyword evidence="2" id="KW-1185">Reference proteome</keyword>
<dbReference type="RefSeq" id="WP_193080821.1">
    <property type="nucleotide sequence ID" value="NZ_CP045201.1"/>
</dbReference>
<dbReference type="AlphaFoldDB" id="A0A7L9WT23"/>